<dbReference type="AlphaFoldDB" id="A0A9R1VVS0"/>
<sequence length="102" mass="11637">MDENTTGEDVEQNPKVVGQLILNLVLHRDYTHPMLPIASSTLDATGQLEGLFCKITQLFVVFYIYTCIMLTSNIDIMTKFIDLESMSGVTKESWRQVRHTLK</sequence>
<reference evidence="1 2" key="1">
    <citation type="journal article" date="2017" name="Nat. Commun.">
        <title>Genome assembly with in vitro proximity ligation data and whole-genome triplication in lettuce.</title>
        <authorList>
            <person name="Reyes-Chin-Wo S."/>
            <person name="Wang Z."/>
            <person name="Yang X."/>
            <person name="Kozik A."/>
            <person name="Arikit S."/>
            <person name="Song C."/>
            <person name="Xia L."/>
            <person name="Froenicke L."/>
            <person name="Lavelle D.O."/>
            <person name="Truco M.J."/>
            <person name="Xia R."/>
            <person name="Zhu S."/>
            <person name="Xu C."/>
            <person name="Xu H."/>
            <person name="Xu X."/>
            <person name="Cox K."/>
            <person name="Korf I."/>
            <person name="Meyers B.C."/>
            <person name="Michelmore R.W."/>
        </authorList>
    </citation>
    <scope>NUCLEOTIDE SEQUENCE [LARGE SCALE GENOMIC DNA]</scope>
    <source>
        <strain evidence="2">cv. Salinas</strain>
        <tissue evidence="1">Seedlings</tissue>
    </source>
</reference>
<keyword evidence="2" id="KW-1185">Reference proteome</keyword>
<evidence type="ECO:0000313" key="2">
    <source>
        <dbReference type="Proteomes" id="UP000235145"/>
    </source>
</evidence>
<organism evidence="1 2">
    <name type="scientific">Lactuca sativa</name>
    <name type="common">Garden lettuce</name>
    <dbReference type="NCBI Taxonomy" id="4236"/>
    <lineage>
        <taxon>Eukaryota</taxon>
        <taxon>Viridiplantae</taxon>
        <taxon>Streptophyta</taxon>
        <taxon>Embryophyta</taxon>
        <taxon>Tracheophyta</taxon>
        <taxon>Spermatophyta</taxon>
        <taxon>Magnoliopsida</taxon>
        <taxon>eudicotyledons</taxon>
        <taxon>Gunneridae</taxon>
        <taxon>Pentapetalae</taxon>
        <taxon>asterids</taxon>
        <taxon>campanulids</taxon>
        <taxon>Asterales</taxon>
        <taxon>Asteraceae</taxon>
        <taxon>Cichorioideae</taxon>
        <taxon>Cichorieae</taxon>
        <taxon>Lactucinae</taxon>
        <taxon>Lactuca</taxon>
    </lineage>
</organism>
<name>A0A9R1VVS0_LACSA</name>
<dbReference type="EMBL" id="NBSK02000004">
    <property type="protein sequence ID" value="KAJ0211857.1"/>
    <property type="molecule type" value="Genomic_DNA"/>
</dbReference>
<accession>A0A9R1VVS0</accession>
<dbReference type="Proteomes" id="UP000235145">
    <property type="component" value="Unassembled WGS sequence"/>
</dbReference>
<proteinExistence type="predicted"/>
<comment type="caution">
    <text evidence="1">The sequence shown here is derived from an EMBL/GenBank/DDBJ whole genome shotgun (WGS) entry which is preliminary data.</text>
</comment>
<gene>
    <name evidence="1" type="ORF">LSAT_V11C400203030</name>
</gene>
<evidence type="ECO:0000313" key="1">
    <source>
        <dbReference type="EMBL" id="KAJ0211857.1"/>
    </source>
</evidence>
<protein>
    <submittedName>
        <fullName evidence="1">Uncharacterized protein</fullName>
    </submittedName>
</protein>